<dbReference type="AlphaFoldDB" id="B1ZF23"/>
<sequence>MNAHTLTPKPIRIGPYTLTPLATVPTRAMTDAQVYEIVRAALAARDSIGDLTWARTDVETAVQHVALEVYEAAVVWKGAFEEGGHRSCDMKYGFMFDWRERLQDAARSHADLAAIEEIGSIGEGWELRPCIKPGHFDMTLETAGATPALQVPQGLPNRAYRAMVRAYRKGLSVGRRRVKAAVRQSLNGPALNLENL</sequence>
<reference evidence="1" key="1">
    <citation type="submission" date="2008-04" db="EMBL/GenBank/DDBJ databases">
        <title>Complete sequence of chromosome of Methylobacterium populi BJ001.</title>
        <authorList>
            <consortium name="US DOE Joint Genome Institute"/>
            <person name="Copeland A."/>
            <person name="Lucas S."/>
            <person name="Lapidus A."/>
            <person name="Glavina del Rio T."/>
            <person name="Dalin E."/>
            <person name="Tice H."/>
            <person name="Bruce D."/>
            <person name="Goodwin L."/>
            <person name="Pitluck S."/>
            <person name="Chertkov O."/>
            <person name="Brettin T."/>
            <person name="Detter J.C."/>
            <person name="Han C."/>
            <person name="Kuske C.R."/>
            <person name="Schmutz J."/>
            <person name="Larimer F."/>
            <person name="Land M."/>
            <person name="Hauser L."/>
            <person name="Kyrpides N."/>
            <person name="Mikhailova N."/>
            <person name="Marx C."/>
            <person name="Richardson P."/>
        </authorList>
    </citation>
    <scope>NUCLEOTIDE SEQUENCE [LARGE SCALE GENOMIC DNA]</scope>
    <source>
        <strain evidence="1">BJ001</strain>
    </source>
</reference>
<proteinExistence type="predicted"/>
<name>B1ZF23_METPB</name>
<dbReference type="KEGG" id="mpo:Mpop_0075"/>
<dbReference type="RefSeq" id="WP_012452035.1">
    <property type="nucleotide sequence ID" value="NC_010725.1"/>
</dbReference>
<dbReference type="eggNOG" id="ENOG5032P9Q">
    <property type="taxonomic scope" value="Bacteria"/>
</dbReference>
<dbReference type="EMBL" id="CP001029">
    <property type="protein sequence ID" value="ACB78270.1"/>
    <property type="molecule type" value="Genomic_DNA"/>
</dbReference>
<evidence type="ECO:0000313" key="2">
    <source>
        <dbReference type="Proteomes" id="UP000007136"/>
    </source>
</evidence>
<dbReference type="STRING" id="441620.Mpop_0075"/>
<organism evidence="1 2">
    <name type="scientific">Methylorubrum populi (strain ATCC BAA-705 / NCIMB 13946 / BJ001)</name>
    <name type="common">Methylobacterium populi</name>
    <dbReference type="NCBI Taxonomy" id="441620"/>
    <lineage>
        <taxon>Bacteria</taxon>
        <taxon>Pseudomonadati</taxon>
        <taxon>Pseudomonadota</taxon>
        <taxon>Alphaproteobacteria</taxon>
        <taxon>Hyphomicrobiales</taxon>
        <taxon>Methylobacteriaceae</taxon>
        <taxon>Methylorubrum</taxon>
    </lineage>
</organism>
<gene>
    <name evidence="1" type="ordered locus">Mpop_0075</name>
</gene>
<protein>
    <submittedName>
        <fullName evidence="1">Uncharacterized protein</fullName>
    </submittedName>
</protein>
<dbReference type="Proteomes" id="UP000007136">
    <property type="component" value="Chromosome"/>
</dbReference>
<dbReference type="HOGENOM" id="CLU_1388816_0_0_5"/>
<evidence type="ECO:0000313" key="1">
    <source>
        <dbReference type="EMBL" id="ACB78270.1"/>
    </source>
</evidence>
<accession>B1ZF23</accession>